<keyword evidence="2" id="KW-1185">Reference proteome</keyword>
<organism evidence="1 2">
    <name type="scientific">Batillaria attramentaria</name>
    <dbReference type="NCBI Taxonomy" id="370345"/>
    <lineage>
        <taxon>Eukaryota</taxon>
        <taxon>Metazoa</taxon>
        <taxon>Spiralia</taxon>
        <taxon>Lophotrochozoa</taxon>
        <taxon>Mollusca</taxon>
        <taxon>Gastropoda</taxon>
        <taxon>Caenogastropoda</taxon>
        <taxon>Sorbeoconcha</taxon>
        <taxon>Cerithioidea</taxon>
        <taxon>Batillariidae</taxon>
        <taxon>Batillaria</taxon>
    </lineage>
</organism>
<dbReference type="AlphaFoldDB" id="A0ABD0KDY6"/>
<proteinExistence type="predicted"/>
<dbReference type="EMBL" id="JACVVK020000196">
    <property type="protein sequence ID" value="KAK7485323.1"/>
    <property type="molecule type" value="Genomic_DNA"/>
</dbReference>
<sequence>MGVLTKPSQKRTGRLRCMAVQFVRKESLLPVSRTTPLRTARFSFYGQGCPHEVELSAVHAVPLGIDATLPCPLRPA</sequence>
<evidence type="ECO:0000313" key="2">
    <source>
        <dbReference type="Proteomes" id="UP001519460"/>
    </source>
</evidence>
<gene>
    <name evidence="1" type="ORF">BaRGS_00023422</name>
</gene>
<evidence type="ECO:0000313" key="1">
    <source>
        <dbReference type="EMBL" id="KAK7485323.1"/>
    </source>
</evidence>
<protein>
    <submittedName>
        <fullName evidence="1">Uncharacterized protein</fullName>
    </submittedName>
</protein>
<comment type="caution">
    <text evidence="1">The sequence shown here is derived from an EMBL/GenBank/DDBJ whole genome shotgun (WGS) entry which is preliminary data.</text>
</comment>
<accession>A0ABD0KDY6</accession>
<name>A0ABD0KDY6_9CAEN</name>
<dbReference type="Proteomes" id="UP001519460">
    <property type="component" value="Unassembled WGS sequence"/>
</dbReference>
<reference evidence="1 2" key="1">
    <citation type="journal article" date="2023" name="Sci. Data">
        <title>Genome assembly of the Korean intertidal mud-creeper Batillaria attramentaria.</title>
        <authorList>
            <person name="Patra A.K."/>
            <person name="Ho P.T."/>
            <person name="Jun S."/>
            <person name="Lee S.J."/>
            <person name="Kim Y."/>
            <person name="Won Y.J."/>
        </authorList>
    </citation>
    <scope>NUCLEOTIDE SEQUENCE [LARGE SCALE GENOMIC DNA]</scope>
    <source>
        <strain evidence="1">Wonlab-2016</strain>
    </source>
</reference>